<proteinExistence type="predicted"/>
<dbReference type="EnsemblPlants" id="Solyc02g072443.1.1">
    <property type="protein sequence ID" value="Solyc02g072443.1.1"/>
    <property type="gene ID" value="Solyc02g072443.1"/>
</dbReference>
<organism evidence="1">
    <name type="scientific">Solanum lycopersicum</name>
    <name type="common">Tomato</name>
    <name type="synonym">Lycopersicon esculentum</name>
    <dbReference type="NCBI Taxonomy" id="4081"/>
    <lineage>
        <taxon>Eukaryota</taxon>
        <taxon>Viridiplantae</taxon>
        <taxon>Streptophyta</taxon>
        <taxon>Embryophyta</taxon>
        <taxon>Tracheophyta</taxon>
        <taxon>Spermatophyta</taxon>
        <taxon>Magnoliopsida</taxon>
        <taxon>eudicotyledons</taxon>
        <taxon>Gunneridae</taxon>
        <taxon>Pentapetalae</taxon>
        <taxon>asterids</taxon>
        <taxon>lamiids</taxon>
        <taxon>Solanales</taxon>
        <taxon>Solanaceae</taxon>
        <taxon>Solanoideae</taxon>
        <taxon>Solaneae</taxon>
        <taxon>Solanum</taxon>
        <taxon>Solanum subgen. Lycopersicon</taxon>
    </lineage>
</organism>
<keyword evidence="2" id="KW-1185">Reference proteome</keyword>
<dbReference type="AlphaFoldDB" id="A0A3Q7F2Y5"/>
<reference evidence="1" key="1">
    <citation type="journal article" date="2012" name="Nature">
        <title>The tomato genome sequence provides insights into fleshy fruit evolution.</title>
        <authorList>
            <consortium name="Tomato Genome Consortium"/>
        </authorList>
    </citation>
    <scope>NUCLEOTIDE SEQUENCE [LARGE SCALE GENOMIC DNA]</scope>
    <source>
        <strain evidence="1">cv. Heinz 1706</strain>
    </source>
</reference>
<evidence type="ECO:0000313" key="2">
    <source>
        <dbReference type="Proteomes" id="UP000004994"/>
    </source>
</evidence>
<dbReference type="InParanoid" id="A0A3Q7F2Y5"/>
<name>A0A3Q7F2Y5_SOLLC</name>
<dbReference type="Gramene" id="Solyc02g072443.1.1">
    <property type="protein sequence ID" value="Solyc02g072443.1.1"/>
    <property type="gene ID" value="Solyc02g072443.1"/>
</dbReference>
<evidence type="ECO:0000313" key="1">
    <source>
        <dbReference type="EnsemblPlants" id="Solyc02g072443.1.1"/>
    </source>
</evidence>
<reference evidence="1" key="2">
    <citation type="submission" date="2019-01" db="UniProtKB">
        <authorList>
            <consortium name="EnsemblPlants"/>
        </authorList>
    </citation>
    <scope>IDENTIFICATION</scope>
    <source>
        <strain evidence="1">cv. Heinz 1706</strain>
    </source>
</reference>
<dbReference type="Proteomes" id="UP000004994">
    <property type="component" value="Chromosome 2"/>
</dbReference>
<protein>
    <submittedName>
        <fullName evidence="1">Uncharacterized protein</fullName>
    </submittedName>
</protein>
<accession>A0A3Q7F2Y5</accession>
<sequence>MLLYSASAELFDMVVCFFDFQFTKEAKILRCGNDKLLLNNSRYSRCLESPNELGIWPLNLLSLRNKSIRFEELEIELGITPPMLFSARFKSTRFVRQISKSGRREYLASCFPQDSRVQASPSSQSLFRAVGQTRWNVTTQVVGNDCNALDFLKMAAYIYRKSPC</sequence>